<keyword evidence="1" id="KW-0812">Transmembrane</keyword>
<gene>
    <name evidence="3" type="ORF">COT97_01095</name>
</gene>
<proteinExistence type="predicted"/>
<organism evidence="3 4">
    <name type="scientific">Candidatus Falkowbacteria bacterium CG10_big_fil_rev_8_21_14_0_10_39_11</name>
    <dbReference type="NCBI Taxonomy" id="1974565"/>
    <lineage>
        <taxon>Bacteria</taxon>
        <taxon>Candidatus Falkowiibacteriota</taxon>
    </lineage>
</organism>
<dbReference type="InterPro" id="IPR013486">
    <property type="entry name" value="SpoIID/LytB"/>
</dbReference>
<keyword evidence="1" id="KW-0472">Membrane</keyword>
<dbReference type="InterPro" id="IPR013783">
    <property type="entry name" value="Ig-like_fold"/>
</dbReference>
<dbReference type="InterPro" id="IPR013693">
    <property type="entry name" value="SpoIID/LytB_N"/>
</dbReference>
<dbReference type="Pfam" id="PF08486">
    <property type="entry name" value="SpoIID"/>
    <property type="match status" value="1"/>
</dbReference>
<evidence type="ECO:0000259" key="2">
    <source>
        <dbReference type="Pfam" id="PF08486"/>
    </source>
</evidence>
<evidence type="ECO:0000313" key="3">
    <source>
        <dbReference type="EMBL" id="PIR94436.1"/>
    </source>
</evidence>
<dbReference type="AlphaFoldDB" id="A0A2H0V5Q5"/>
<dbReference type="NCBIfam" id="TIGR02669">
    <property type="entry name" value="SpoIID_LytB"/>
    <property type="match status" value="1"/>
</dbReference>
<sequence length="548" mass="61808">MSPHCRVSKTMKKIQLEYLKGLKEQTENTIKEKSQETNIFVNVAVVLVVVILVAFSLRVAHDMIYYNKSMSDILGIKAAAAATNAAELIHQSHTTVNIRPNTGFTFTLKFNNTGDSTWTKDKVYLKSSTTALKFKHNFWPDPYLPAQLQEEIVAPGEAGTFVFALESPPSLNLNYSGDFILVNDNVLISGGGSNVIMNVVADPENMVTETTPEENNTDSGPTSNDQQMAMCSLNFRIAGLIDGTESGVDNTTCVQEFNLPAEGPIMRVGLFYSDEIITIRNTKAWQVLNENGTLLASIPAEIEIPFFYNNETKEYSFDFIDQTIRTTSYLSLKNINNGVYTTTSYHNSPSYNSNIDYNDFIGDFEIRHNDSKDRTWVIEILPVETYLKGIQETTNYDPIEYLKTMAVAARTYALYHYDRYTKHADEFFHVDSKFDQVYKGFVSMQIFPRVGEAVSATSGIIGTYNDKIIVAPYFSRSDGRTRSYSEVWTYEVPYLISVPTPYTEGKTLFGHGVGIDATDALNRAEFDGWSYDQLLKYYYTGINLEKIY</sequence>
<feature type="transmembrane region" description="Helical" evidence="1">
    <location>
        <begin position="39"/>
        <end position="60"/>
    </location>
</feature>
<comment type="caution">
    <text evidence="3">The sequence shown here is derived from an EMBL/GenBank/DDBJ whole genome shotgun (WGS) entry which is preliminary data.</text>
</comment>
<evidence type="ECO:0000313" key="4">
    <source>
        <dbReference type="Proteomes" id="UP000229901"/>
    </source>
</evidence>
<dbReference type="GO" id="GO:0030435">
    <property type="term" value="P:sporulation resulting in formation of a cellular spore"/>
    <property type="evidence" value="ECO:0007669"/>
    <property type="project" value="InterPro"/>
</dbReference>
<protein>
    <recommendedName>
        <fullName evidence="2">Sporulation stage II protein D amidase enhancer LytB N-terminal domain-containing protein</fullName>
    </recommendedName>
</protein>
<feature type="domain" description="Sporulation stage II protein D amidase enhancer LytB N-terminal" evidence="2">
    <location>
        <begin position="373"/>
        <end position="464"/>
    </location>
</feature>
<name>A0A2H0V5Q5_9BACT</name>
<dbReference type="Gene3D" id="2.60.40.10">
    <property type="entry name" value="Immunoglobulins"/>
    <property type="match status" value="1"/>
</dbReference>
<dbReference type="EMBL" id="PFAP01000005">
    <property type="protein sequence ID" value="PIR94436.1"/>
    <property type="molecule type" value="Genomic_DNA"/>
</dbReference>
<accession>A0A2H0V5Q5</accession>
<keyword evidence="1" id="KW-1133">Transmembrane helix</keyword>
<evidence type="ECO:0000256" key="1">
    <source>
        <dbReference type="SAM" id="Phobius"/>
    </source>
</evidence>
<dbReference type="Proteomes" id="UP000229901">
    <property type="component" value="Unassembled WGS sequence"/>
</dbReference>
<reference evidence="4" key="1">
    <citation type="submission" date="2017-09" db="EMBL/GenBank/DDBJ databases">
        <title>Depth-based differentiation of microbial function through sediment-hosted aquifers and enrichment of novel symbionts in the deep terrestrial subsurface.</title>
        <authorList>
            <person name="Probst A.J."/>
            <person name="Ladd B."/>
            <person name="Jarett J.K."/>
            <person name="Geller-Mcgrath D.E."/>
            <person name="Sieber C.M.K."/>
            <person name="Emerson J.B."/>
            <person name="Anantharaman K."/>
            <person name="Thomas B.C."/>
            <person name="Malmstrom R."/>
            <person name="Stieglmeier M."/>
            <person name="Klingl A."/>
            <person name="Woyke T."/>
            <person name="Ryan C.M."/>
            <person name="Banfield J.F."/>
        </authorList>
    </citation>
    <scope>NUCLEOTIDE SEQUENCE [LARGE SCALE GENOMIC DNA]</scope>
</reference>